<comment type="caution">
    <text evidence="7">The sequence shown here is derived from an EMBL/GenBank/DDBJ whole genome shotgun (WGS) entry which is preliminary data.</text>
</comment>
<dbReference type="Proteomes" id="UP000294929">
    <property type="component" value="Unassembled WGS sequence"/>
</dbReference>
<dbReference type="SUPFAM" id="SSF46689">
    <property type="entry name" value="Homeodomain-like"/>
    <property type="match status" value="1"/>
</dbReference>
<dbReference type="InterPro" id="IPR036271">
    <property type="entry name" value="Tet_transcr_reg_TetR-rel_C_sf"/>
</dbReference>
<dbReference type="InterPro" id="IPR050109">
    <property type="entry name" value="HTH-type_TetR-like_transc_reg"/>
</dbReference>
<dbReference type="PANTHER" id="PTHR30055:SF234">
    <property type="entry name" value="HTH-TYPE TRANSCRIPTIONAL REGULATOR BETI"/>
    <property type="match status" value="1"/>
</dbReference>
<feature type="domain" description="HTH tetR-type" evidence="6">
    <location>
        <begin position="1"/>
        <end position="55"/>
    </location>
</feature>
<evidence type="ECO:0000256" key="3">
    <source>
        <dbReference type="ARBA" id="ARBA00023163"/>
    </source>
</evidence>
<dbReference type="InterPro" id="IPR009057">
    <property type="entry name" value="Homeodomain-like_sf"/>
</dbReference>
<dbReference type="EMBL" id="SDLO01000001">
    <property type="protein sequence ID" value="TDK93917.1"/>
    <property type="molecule type" value="Genomic_DNA"/>
</dbReference>
<gene>
    <name evidence="7" type="ORF">EUA03_00845</name>
</gene>
<organism evidence="7 8">
    <name type="scientific">Mycolicibacterium mucogenicum</name>
    <name type="common">Mycobacterium mucogenicum</name>
    <dbReference type="NCBI Taxonomy" id="56689"/>
    <lineage>
        <taxon>Bacteria</taxon>
        <taxon>Bacillati</taxon>
        <taxon>Actinomycetota</taxon>
        <taxon>Actinomycetes</taxon>
        <taxon>Mycobacteriales</taxon>
        <taxon>Mycobacteriaceae</taxon>
        <taxon>Mycolicibacterium</taxon>
    </lineage>
</organism>
<evidence type="ECO:0000256" key="5">
    <source>
        <dbReference type="SAM" id="MobiDB-lite"/>
    </source>
</evidence>
<keyword evidence="1" id="KW-0805">Transcription regulation</keyword>
<proteinExistence type="predicted"/>
<name>A0A4R5WQK2_MYCMU</name>
<dbReference type="Pfam" id="PF00440">
    <property type="entry name" value="TetR_N"/>
    <property type="match status" value="1"/>
</dbReference>
<dbReference type="InterPro" id="IPR001647">
    <property type="entry name" value="HTH_TetR"/>
</dbReference>
<dbReference type="Gene3D" id="1.10.357.10">
    <property type="entry name" value="Tetracycline Repressor, domain 2"/>
    <property type="match status" value="1"/>
</dbReference>
<keyword evidence="3" id="KW-0804">Transcription</keyword>
<evidence type="ECO:0000259" key="6">
    <source>
        <dbReference type="PROSITE" id="PS50977"/>
    </source>
</evidence>
<accession>A0A4R5WQK2</accession>
<dbReference type="PANTHER" id="PTHR30055">
    <property type="entry name" value="HTH-TYPE TRANSCRIPTIONAL REGULATOR RUTR"/>
    <property type="match status" value="1"/>
</dbReference>
<evidence type="ECO:0000313" key="7">
    <source>
        <dbReference type="EMBL" id="TDK93917.1"/>
    </source>
</evidence>
<feature type="compositionally biased region" description="Low complexity" evidence="5">
    <location>
        <begin position="196"/>
        <end position="213"/>
    </location>
</feature>
<evidence type="ECO:0000256" key="1">
    <source>
        <dbReference type="ARBA" id="ARBA00023015"/>
    </source>
</evidence>
<keyword evidence="2 4" id="KW-0238">DNA-binding</keyword>
<feature type="compositionally biased region" description="Basic residues" evidence="5">
    <location>
        <begin position="214"/>
        <end position="224"/>
    </location>
</feature>
<protein>
    <submittedName>
        <fullName evidence="7">TetR/AcrR family transcriptional regulator</fullName>
    </submittedName>
</protein>
<sequence length="224" mass="24046">MLDAAARLFHANGYHGTSIAAIAAEAGRTIGAVYGNFAGKEELCLEVLRARYLAEVGKLLETLVGEPDSMEGRFDLLTLWWTRLSSDIPLTVLTSEYVLSTLADPDQTAGTRETINRFRDSLRVMVEDLIAEGVDPADPRVGEAIDAIIATGTGLALWQAIGMIDADQSAALLVSTLRMWMDTLTTPHAVDDKPAPTKSKPKPAGTKKAPAKATRAKKATSPKR</sequence>
<feature type="DNA-binding region" description="H-T-H motif" evidence="4">
    <location>
        <begin position="18"/>
        <end position="37"/>
    </location>
</feature>
<dbReference type="SUPFAM" id="SSF48498">
    <property type="entry name" value="Tetracyclin repressor-like, C-terminal domain"/>
    <property type="match status" value="1"/>
</dbReference>
<evidence type="ECO:0000313" key="8">
    <source>
        <dbReference type="Proteomes" id="UP000294929"/>
    </source>
</evidence>
<evidence type="ECO:0000256" key="4">
    <source>
        <dbReference type="PROSITE-ProRule" id="PRU00335"/>
    </source>
</evidence>
<dbReference type="GO" id="GO:0000976">
    <property type="term" value="F:transcription cis-regulatory region binding"/>
    <property type="evidence" value="ECO:0007669"/>
    <property type="project" value="TreeGrafter"/>
</dbReference>
<dbReference type="PRINTS" id="PR00455">
    <property type="entry name" value="HTHTETR"/>
</dbReference>
<dbReference type="PROSITE" id="PS50977">
    <property type="entry name" value="HTH_TETR_2"/>
    <property type="match status" value="1"/>
</dbReference>
<dbReference type="AlphaFoldDB" id="A0A4R5WQK2"/>
<dbReference type="GO" id="GO:0003700">
    <property type="term" value="F:DNA-binding transcription factor activity"/>
    <property type="evidence" value="ECO:0007669"/>
    <property type="project" value="TreeGrafter"/>
</dbReference>
<reference evidence="7 8" key="1">
    <citation type="submission" date="2019-01" db="EMBL/GenBank/DDBJ databases">
        <title>High-quality-draft genome sequences of five non-tuberculosis mycobacteriaceae isolated from a nosocomial environment.</title>
        <authorList>
            <person name="Tiago I."/>
            <person name="Alarico S."/>
            <person name="Pereira S.G."/>
            <person name="Coelho C."/>
            <person name="Maranha A."/>
            <person name="Empadinhas N."/>
        </authorList>
    </citation>
    <scope>NUCLEOTIDE SEQUENCE [LARGE SCALE GENOMIC DNA]</scope>
    <source>
        <strain evidence="7 8">24AIII</strain>
    </source>
</reference>
<evidence type="ECO:0000256" key="2">
    <source>
        <dbReference type="ARBA" id="ARBA00023125"/>
    </source>
</evidence>
<feature type="region of interest" description="Disordered" evidence="5">
    <location>
        <begin position="187"/>
        <end position="224"/>
    </location>
</feature>